<dbReference type="CDD" id="cd11304">
    <property type="entry name" value="Cadherin_repeat"/>
    <property type="match status" value="3"/>
</dbReference>
<dbReference type="InterPro" id="IPR001791">
    <property type="entry name" value="Laminin_G"/>
</dbReference>
<dbReference type="AlphaFoldDB" id="A0AAE1GLH3"/>
<feature type="region of interest" description="Disordered" evidence="13">
    <location>
        <begin position="1"/>
        <end position="34"/>
    </location>
</feature>
<keyword evidence="2 12" id="KW-0245">EGF-like domain</keyword>
<evidence type="ECO:0000256" key="3">
    <source>
        <dbReference type="ARBA" id="ARBA00022692"/>
    </source>
</evidence>
<evidence type="ECO:0000256" key="12">
    <source>
        <dbReference type="PROSITE-ProRule" id="PRU00076"/>
    </source>
</evidence>
<dbReference type="GO" id="GO:0007163">
    <property type="term" value="P:establishment or maintenance of cell polarity"/>
    <property type="evidence" value="ECO:0007669"/>
    <property type="project" value="UniProtKB-ARBA"/>
</dbReference>
<evidence type="ECO:0000256" key="5">
    <source>
        <dbReference type="ARBA" id="ARBA00022837"/>
    </source>
</evidence>
<feature type="domain" description="Cadherin" evidence="15">
    <location>
        <begin position="169"/>
        <end position="273"/>
    </location>
</feature>
<dbReference type="GO" id="GO:0045296">
    <property type="term" value="F:cadherin binding"/>
    <property type="evidence" value="ECO:0007669"/>
    <property type="project" value="TreeGrafter"/>
</dbReference>
<dbReference type="EMBL" id="JAWQEG010000312">
    <property type="protein sequence ID" value="KAK3891723.1"/>
    <property type="molecule type" value="Genomic_DNA"/>
</dbReference>
<dbReference type="GO" id="GO:0031175">
    <property type="term" value="P:neuron projection development"/>
    <property type="evidence" value="ECO:0007669"/>
    <property type="project" value="TreeGrafter"/>
</dbReference>
<feature type="domain" description="EGF-like" evidence="14">
    <location>
        <begin position="665"/>
        <end position="701"/>
    </location>
</feature>
<dbReference type="SMART" id="SM00112">
    <property type="entry name" value="CA"/>
    <property type="match status" value="3"/>
</dbReference>
<evidence type="ECO:0000256" key="8">
    <source>
        <dbReference type="ARBA" id="ARBA00023136"/>
    </source>
</evidence>
<dbReference type="GO" id="GO:0016477">
    <property type="term" value="P:cell migration"/>
    <property type="evidence" value="ECO:0007669"/>
    <property type="project" value="TreeGrafter"/>
</dbReference>
<dbReference type="PROSITE" id="PS50026">
    <property type="entry name" value="EGF_3"/>
    <property type="match status" value="1"/>
</dbReference>
<dbReference type="GO" id="GO:0008013">
    <property type="term" value="F:beta-catenin binding"/>
    <property type="evidence" value="ECO:0007669"/>
    <property type="project" value="TreeGrafter"/>
</dbReference>
<dbReference type="PANTHER" id="PTHR24027:SF438">
    <property type="entry name" value="CADHERIN 23"/>
    <property type="match status" value="1"/>
</dbReference>
<dbReference type="InterPro" id="IPR002126">
    <property type="entry name" value="Cadherin-like_dom"/>
</dbReference>
<evidence type="ECO:0008006" key="18">
    <source>
        <dbReference type="Google" id="ProtNLM"/>
    </source>
</evidence>
<evidence type="ECO:0000256" key="11">
    <source>
        <dbReference type="PROSITE-ProRule" id="PRU00043"/>
    </source>
</evidence>
<organism evidence="16 17">
    <name type="scientific">Petrolisthes cinctipes</name>
    <name type="common">Flat porcelain crab</name>
    <dbReference type="NCBI Taxonomy" id="88211"/>
    <lineage>
        <taxon>Eukaryota</taxon>
        <taxon>Metazoa</taxon>
        <taxon>Ecdysozoa</taxon>
        <taxon>Arthropoda</taxon>
        <taxon>Crustacea</taxon>
        <taxon>Multicrustacea</taxon>
        <taxon>Malacostraca</taxon>
        <taxon>Eumalacostraca</taxon>
        <taxon>Eucarida</taxon>
        <taxon>Decapoda</taxon>
        <taxon>Pleocyemata</taxon>
        <taxon>Anomura</taxon>
        <taxon>Galatheoidea</taxon>
        <taxon>Porcellanidae</taxon>
        <taxon>Petrolisthes</taxon>
    </lineage>
</organism>
<dbReference type="GO" id="GO:0005509">
    <property type="term" value="F:calcium ion binding"/>
    <property type="evidence" value="ECO:0007669"/>
    <property type="project" value="UniProtKB-UniRule"/>
</dbReference>
<proteinExistence type="predicted"/>
<dbReference type="Gene3D" id="2.10.25.10">
    <property type="entry name" value="Laminin"/>
    <property type="match status" value="1"/>
</dbReference>
<evidence type="ECO:0000256" key="4">
    <source>
        <dbReference type="ARBA" id="ARBA00022737"/>
    </source>
</evidence>
<feature type="domain" description="Cadherin" evidence="15">
    <location>
        <begin position="389"/>
        <end position="496"/>
    </location>
</feature>
<dbReference type="Pfam" id="PF00028">
    <property type="entry name" value="Cadherin"/>
    <property type="match status" value="1"/>
</dbReference>
<dbReference type="SUPFAM" id="SSF49899">
    <property type="entry name" value="Concanavalin A-like lectins/glucanases"/>
    <property type="match status" value="1"/>
</dbReference>
<feature type="region of interest" description="Disordered" evidence="13">
    <location>
        <begin position="711"/>
        <end position="732"/>
    </location>
</feature>
<protein>
    <recommendedName>
        <fullName evidence="18">Neural-cadherin</fullName>
    </recommendedName>
</protein>
<evidence type="ECO:0000256" key="9">
    <source>
        <dbReference type="ARBA" id="ARBA00023157"/>
    </source>
</evidence>
<feature type="compositionally biased region" description="Gly residues" evidence="13">
    <location>
        <begin position="711"/>
        <end position="721"/>
    </location>
</feature>
<evidence type="ECO:0000259" key="14">
    <source>
        <dbReference type="PROSITE" id="PS50026"/>
    </source>
</evidence>
<keyword evidence="4" id="KW-0677">Repeat</keyword>
<keyword evidence="8" id="KW-0472">Membrane</keyword>
<comment type="caution">
    <text evidence="16">The sequence shown here is derived from an EMBL/GenBank/DDBJ whole genome shotgun (WGS) entry which is preliminary data.</text>
</comment>
<evidence type="ECO:0000313" key="17">
    <source>
        <dbReference type="Proteomes" id="UP001286313"/>
    </source>
</evidence>
<reference evidence="16" key="1">
    <citation type="submission" date="2023-10" db="EMBL/GenBank/DDBJ databases">
        <title>Genome assemblies of two species of porcelain crab, Petrolisthes cinctipes and Petrolisthes manimaculis (Anomura: Porcellanidae).</title>
        <authorList>
            <person name="Angst P."/>
        </authorList>
    </citation>
    <scope>NUCLEOTIDE SEQUENCE</scope>
    <source>
        <strain evidence="16">PB745_01</strain>
        <tissue evidence="16">Gill</tissue>
    </source>
</reference>
<dbReference type="PROSITE" id="PS00022">
    <property type="entry name" value="EGF_1"/>
    <property type="match status" value="1"/>
</dbReference>
<name>A0AAE1GLH3_PETCI</name>
<evidence type="ECO:0000256" key="13">
    <source>
        <dbReference type="SAM" id="MobiDB-lite"/>
    </source>
</evidence>
<keyword evidence="17" id="KW-1185">Reference proteome</keyword>
<dbReference type="InterPro" id="IPR039808">
    <property type="entry name" value="Cadherin"/>
</dbReference>
<dbReference type="Pfam" id="PF00008">
    <property type="entry name" value="EGF"/>
    <property type="match status" value="1"/>
</dbReference>
<dbReference type="GO" id="GO:0016342">
    <property type="term" value="C:catenin complex"/>
    <property type="evidence" value="ECO:0007669"/>
    <property type="project" value="TreeGrafter"/>
</dbReference>
<feature type="compositionally biased region" description="Low complexity" evidence="13">
    <location>
        <begin position="782"/>
        <end position="793"/>
    </location>
</feature>
<dbReference type="GO" id="GO:0048589">
    <property type="term" value="P:developmental growth"/>
    <property type="evidence" value="ECO:0007669"/>
    <property type="project" value="UniProtKB-ARBA"/>
</dbReference>
<accession>A0AAE1GLH3</accession>
<evidence type="ECO:0000256" key="6">
    <source>
        <dbReference type="ARBA" id="ARBA00022889"/>
    </source>
</evidence>
<dbReference type="Proteomes" id="UP001286313">
    <property type="component" value="Unassembled WGS sequence"/>
</dbReference>
<dbReference type="PRINTS" id="PR00205">
    <property type="entry name" value="CADHERIN"/>
</dbReference>
<evidence type="ECO:0000256" key="10">
    <source>
        <dbReference type="ARBA" id="ARBA00023180"/>
    </source>
</evidence>
<feature type="domain" description="Cadherin" evidence="15">
    <location>
        <begin position="273"/>
        <end position="392"/>
    </location>
</feature>
<keyword evidence="3" id="KW-0812">Transmembrane</keyword>
<comment type="subcellular location">
    <subcellularLocation>
        <location evidence="1">Membrane</location>
        <topology evidence="1">Single-pass membrane protein</topology>
    </subcellularLocation>
</comment>
<dbReference type="PANTHER" id="PTHR24027">
    <property type="entry name" value="CADHERIN-23"/>
    <property type="match status" value="1"/>
</dbReference>
<dbReference type="CDD" id="cd00054">
    <property type="entry name" value="EGF_CA"/>
    <property type="match status" value="1"/>
</dbReference>
<dbReference type="GO" id="GO:0001736">
    <property type="term" value="P:establishment of planar polarity"/>
    <property type="evidence" value="ECO:0007669"/>
    <property type="project" value="UniProtKB-ARBA"/>
</dbReference>
<dbReference type="FunFam" id="2.60.40.60:FF:000039">
    <property type="entry name" value="FAT atypical cadherin 3"/>
    <property type="match status" value="1"/>
</dbReference>
<evidence type="ECO:0000313" key="16">
    <source>
        <dbReference type="EMBL" id="KAK3891723.1"/>
    </source>
</evidence>
<keyword evidence="9 12" id="KW-1015">Disulfide bond</keyword>
<dbReference type="Pfam" id="PF02210">
    <property type="entry name" value="Laminin_G_2"/>
    <property type="match status" value="1"/>
</dbReference>
<keyword evidence="6" id="KW-0130">Cell adhesion</keyword>
<evidence type="ECO:0000259" key="15">
    <source>
        <dbReference type="PROSITE" id="PS50268"/>
    </source>
</evidence>
<comment type="caution">
    <text evidence="12">Lacks conserved residue(s) required for the propagation of feature annotation.</text>
</comment>
<feature type="domain" description="Cadherin" evidence="15">
    <location>
        <begin position="51"/>
        <end position="168"/>
    </location>
</feature>
<keyword evidence="10" id="KW-0325">Glycoprotein</keyword>
<evidence type="ECO:0000256" key="1">
    <source>
        <dbReference type="ARBA" id="ARBA00004167"/>
    </source>
</evidence>
<dbReference type="InterPro" id="IPR015919">
    <property type="entry name" value="Cadherin-like_sf"/>
</dbReference>
<gene>
    <name evidence="16" type="ORF">Pcinc_004396</name>
</gene>
<feature type="non-terminal residue" evidence="16">
    <location>
        <position position="846"/>
    </location>
</feature>
<keyword evidence="5 11" id="KW-0106">Calcium</keyword>
<dbReference type="Gene3D" id="2.60.40.60">
    <property type="entry name" value="Cadherins"/>
    <property type="match status" value="3"/>
</dbReference>
<evidence type="ECO:0000256" key="2">
    <source>
        <dbReference type="ARBA" id="ARBA00022536"/>
    </source>
</evidence>
<dbReference type="InterPro" id="IPR000742">
    <property type="entry name" value="EGF"/>
</dbReference>
<dbReference type="InterPro" id="IPR013320">
    <property type="entry name" value="ConA-like_dom_sf"/>
</dbReference>
<evidence type="ECO:0000256" key="7">
    <source>
        <dbReference type="ARBA" id="ARBA00022989"/>
    </source>
</evidence>
<feature type="domain" description="Cadherin" evidence="15">
    <location>
        <begin position="24"/>
        <end position="50"/>
    </location>
</feature>
<dbReference type="GO" id="GO:0007156">
    <property type="term" value="P:homophilic cell adhesion via plasma membrane adhesion molecules"/>
    <property type="evidence" value="ECO:0007669"/>
    <property type="project" value="InterPro"/>
</dbReference>
<sequence length="846" mass="89486">MSFRSPCPVPSKSLAQEEDGGDRDDGGGNRDGTGTVVVEVEDVNDVPPKFSRSEWKLEVSESLAPDRVLATLTVLDQDVTNNFAFRVVPGSGRGWQMFRVRSRSDGLSGGDLVALEPLDYEDPDHRRGFHFRVQVTDLGEEGWALDRHVAETRVKLQLVDENDNDPVFSRDVAHLDLPEDTPRGALLATFTALDPDGGGESSVRYSIAEESDPRRQFGVDEGGAVRLMGGLDRETAAAHTVLVLAVDQGTPPRTATATLTMNVTDVNDNPPFLAEPQEVQVTENGEPQEVAQVKLGDPDDWRLGHGPPFTITLDPRAPPHIAASVRVTLDKRGDDGRGVGVVWTRGALDREERRALLVPLVVGDAGWPSLSATVTLTLHVADLNDNPMSPASKTVTVHTLQRQGSAVPLGRVYVRDPDDWDSGAKTYAWRHHPQPGFYLDPSSGRLSMAPSTPDGRYQLEFLVSDASQGQTDIAANVSVMVKSVGKSEVVHSTPLTLAIDSASVVRSQSQGGPSILSRLVRAVRAWVGDRGEGVRAVSIQQLKGGDNTGSPPPTPITRVWMSSVGVSNFDHILLYHKQELSEAIGVEILDVGRVSCQEATRESGGRGVVVGTSGGVRGAARCVGGCWVALSDVFSVVDANTSAMVGPGVVVGSGCSCLSYTPAQDVPQCTPLSCLNGGRCIPTSSGTRCICPHGTWGSRCKMLARHFHGGGGGGGGGGESGGSSRRRHGGSGGGWAWVPAIPPCSEVHLSLEVLTGTGEATLLYSGTSHTNQGGAPRQGGVAAAASSSTTTTSTTTTTDLLLLQLRQGRPTLLLDLGGGPVSLSLNASYSLADNTWHRIDLIWKDE</sequence>
<feature type="region of interest" description="Disordered" evidence="13">
    <location>
        <begin position="767"/>
        <end position="793"/>
    </location>
</feature>
<keyword evidence="7" id="KW-1133">Transmembrane helix</keyword>
<dbReference type="Gene3D" id="2.60.120.200">
    <property type="match status" value="1"/>
</dbReference>
<dbReference type="SUPFAM" id="SSF49313">
    <property type="entry name" value="Cadherin-like"/>
    <property type="match status" value="4"/>
</dbReference>
<dbReference type="GO" id="GO:0048513">
    <property type="term" value="P:animal organ development"/>
    <property type="evidence" value="ECO:0007669"/>
    <property type="project" value="UniProtKB-ARBA"/>
</dbReference>
<feature type="disulfide bond" evidence="12">
    <location>
        <begin position="691"/>
        <end position="700"/>
    </location>
</feature>
<dbReference type="PROSITE" id="PS50268">
    <property type="entry name" value="CADHERIN_2"/>
    <property type="match status" value="5"/>
</dbReference>